<accession>A0ABM0JQI6</accession>
<dbReference type="RefSeq" id="XP_005099193.1">
    <property type="nucleotide sequence ID" value="XM_005099136.1"/>
</dbReference>
<feature type="compositionally biased region" description="Basic and acidic residues" evidence="1">
    <location>
        <begin position="427"/>
        <end position="467"/>
    </location>
</feature>
<dbReference type="Proteomes" id="UP000694888">
    <property type="component" value="Unplaced"/>
</dbReference>
<name>A0ABM0JQI6_APLCA</name>
<feature type="compositionally biased region" description="Basic residues" evidence="1">
    <location>
        <begin position="339"/>
        <end position="348"/>
    </location>
</feature>
<feature type="compositionally biased region" description="Polar residues" evidence="1">
    <location>
        <begin position="33"/>
        <end position="51"/>
    </location>
</feature>
<gene>
    <name evidence="3" type="primary">LOC101861440</name>
</gene>
<keyword evidence="2" id="KW-1185">Reference proteome</keyword>
<feature type="compositionally biased region" description="Polar residues" evidence="1">
    <location>
        <begin position="506"/>
        <end position="519"/>
    </location>
</feature>
<feature type="compositionally biased region" description="Basic and acidic residues" evidence="1">
    <location>
        <begin position="272"/>
        <end position="295"/>
    </location>
</feature>
<feature type="compositionally biased region" description="Basic and acidic residues" evidence="1">
    <location>
        <begin position="381"/>
        <end position="394"/>
    </location>
</feature>
<feature type="compositionally biased region" description="Polar residues" evidence="1">
    <location>
        <begin position="305"/>
        <end position="316"/>
    </location>
</feature>
<evidence type="ECO:0000313" key="3">
    <source>
        <dbReference type="RefSeq" id="XP_005099193.1"/>
    </source>
</evidence>
<feature type="compositionally biased region" description="Acidic residues" evidence="1">
    <location>
        <begin position="249"/>
        <end position="264"/>
    </location>
</feature>
<sequence>MTQESLDLTGVSSGMAEWSSRFDDFTPGRLTDLSVTQDTAQSHTPAGNYSYETIDEDGGVPRHTQGGTQDGHGEETTGLETTHKEGHHPQQTRAESQRHGKTPGRFTRASEFDEDEQVLQGGLDATKSPELVSVSRQHLVQNRGGRRITDQSGGADDDQRRQSVDEERAGSGGKRKDIQGGADEKAVQPSGLERQASKVSLRAPTHDEAKVTLETTKPYRVSSAASVRSAQRSARRNAKEEDQGNEKGEENEEEDRMEDGEEEDVPKGQSTSREEKQLKGRGRLGNEETQDRLDARSVGNPFSPVKSQKSGVTTGSGWDGDVSMESPLGTRDDAEKQPRVKTLRKKPPSSHESPTLSCKETEADRRKDSMSRRKPKKGSRRSLENLEKIGDDAGGRTAGEDISMETAEAEGGGGIVESTVSTLAPTEVKDEVLKNSEEEKQLTEMSKEAYREQRHQNKVKKETRDLEDIQSQPYSSNADMETTASKTHPAAAAVSITNDVEERGPASTTKDPNLSTSGL</sequence>
<feature type="compositionally biased region" description="Basic and acidic residues" evidence="1">
    <location>
        <begin position="359"/>
        <end position="371"/>
    </location>
</feature>
<feature type="region of interest" description="Disordered" evidence="1">
    <location>
        <begin position="18"/>
        <end position="519"/>
    </location>
</feature>
<feature type="compositionally biased region" description="Basic and acidic residues" evidence="1">
    <location>
        <begin position="237"/>
        <end position="248"/>
    </location>
</feature>
<feature type="compositionally biased region" description="Polar residues" evidence="1">
    <location>
        <begin position="469"/>
        <end position="486"/>
    </location>
</feature>
<reference evidence="3" key="1">
    <citation type="submission" date="2025-08" db="UniProtKB">
        <authorList>
            <consortium name="RefSeq"/>
        </authorList>
    </citation>
    <scope>IDENTIFICATION</scope>
</reference>
<proteinExistence type="predicted"/>
<organism evidence="2 3">
    <name type="scientific">Aplysia californica</name>
    <name type="common">California sea hare</name>
    <dbReference type="NCBI Taxonomy" id="6500"/>
    <lineage>
        <taxon>Eukaryota</taxon>
        <taxon>Metazoa</taxon>
        <taxon>Spiralia</taxon>
        <taxon>Lophotrochozoa</taxon>
        <taxon>Mollusca</taxon>
        <taxon>Gastropoda</taxon>
        <taxon>Heterobranchia</taxon>
        <taxon>Euthyneura</taxon>
        <taxon>Tectipleura</taxon>
        <taxon>Aplysiida</taxon>
        <taxon>Aplysioidea</taxon>
        <taxon>Aplysiidae</taxon>
        <taxon>Aplysia</taxon>
    </lineage>
</organism>
<evidence type="ECO:0000256" key="1">
    <source>
        <dbReference type="SAM" id="MobiDB-lite"/>
    </source>
</evidence>
<evidence type="ECO:0000313" key="2">
    <source>
        <dbReference type="Proteomes" id="UP000694888"/>
    </source>
</evidence>
<dbReference type="GeneID" id="101861440"/>
<feature type="compositionally biased region" description="Basic and acidic residues" evidence="1">
    <location>
        <begin position="71"/>
        <end position="88"/>
    </location>
</feature>
<protein>
    <submittedName>
        <fullName evidence="3">Uncharacterized protein LOC101861440</fullName>
    </submittedName>
</protein>
<feature type="compositionally biased region" description="Basic and acidic residues" evidence="1">
    <location>
        <begin position="157"/>
        <end position="186"/>
    </location>
</feature>
<feature type="compositionally biased region" description="Low complexity" evidence="1">
    <location>
        <begin position="220"/>
        <end position="232"/>
    </location>
</feature>